<dbReference type="CDD" id="cd02081">
    <property type="entry name" value="P-type_ATPase_Ca_PMCA-like"/>
    <property type="match status" value="1"/>
</dbReference>
<feature type="transmembrane region" description="Helical" evidence="20">
    <location>
        <begin position="1062"/>
        <end position="1083"/>
    </location>
</feature>
<dbReference type="GO" id="GO:0051480">
    <property type="term" value="P:regulation of cytosolic calcium ion concentration"/>
    <property type="evidence" value="ECO:0007669"/>
    <property type="project" value="TreeGrafter"/>
</dbReference>
<dbReference type="InterPro" id="IPR023299">
    <property type="entry name" value="ATPase_P-typ_cyto_dom_N"/>
</dbReference>
<dbReference type="InterPro" id="IPR006068">
    <property type="entry name" value="ATPase_P-typ_cation-transptr_C"/>
</dbReference>
<dbReference type="InterPro" id="IPR004014">
    <property type="entry name" value="ATPase_P-typ_cation-transptr_N"/>
</dbReference>
<dbReference type="FunFam" id="1.20.1110.10:FF:000001">
    <property type="entry name" value="Calcium-transporting ATPase"/>
    <property type="match status" value="1"/>
</dbReference>
<feature type="region of interest" description="Disordered" evidence="21">
    <location>
        <begin position="1193"/>
        <end position="1242"/>
    </location>
</feature>
<dbReference type="InterPro" id="IPR023298">
    <property type="entry name" value="ATPase_P-typ_TM_dom_sf"/>
</dbReference>
<proteinExistence type="inferred from homology"/>
<feature type="transmembrane region" description="Helical" evidence="20">
    <location>
        <begin position="1030"/>
        <end position="1050"/>
    </location>
</feature>
<dbReference type="InterPro" id="IPR001757">
    <property type="entry name" value="P_typ_ATPase"/>
</dbReference>
<evidence type="ECO:0000256" key="1">
    <source>
        <dbReference type="ARBA" id="ARBA00004651"/>
    </source>
</evidence>
<dbReference type="Pfam" id="PF12424">
    <property type="entry name" value="ATP_Ca_trans_C"/>
    <property type="match status" value="1"/>
</dbReference>
<evidence type="ECO:0000256" key="7">
    <source>
        <dbReference type="ARBA" id="ARBA00022692"/>
    </source>
</evidence>
<keyword evidence="6 20" id="KW-0109">Calcium transport</keyword>
<keyword evidence="7 20" id="KW-0812">Transmembrane</keyword>
<dbReference type="GO" id="GO:0005524">
    <property type="term" value="F:ATP binding"/>
    <property type="evidence" value="ECO:0007669"/>
    <property type="project" value="UniProtKB-KW"/>
</dbReference>
<dbReference type="Pfam" id="PF00690">
    <property type="entry name" value="Cation_ATPase_N"/>
    <property type="match status" value="1"/>
</dbReference>
<gene>
    <name evidence="23" type="primary">ATP2B2</name>
</gene>
<dbReference type="NCBIfam" id="TIGR01494">
    <property type="entry name" value="ATPase_P-type"/>
    <property type="match status" value="2"/>
</dbReference>
<keyword evidence="13" id="KW-0460">Magnesium</keyword>
<dbReference type="PROSITE" id="PS00154">
    <property type="entry name" value="ATPASE_E1_E2"/>
    <property type="match status" value="1"/>
</dbReference>
<comment type="catalytic activity">
    <reaction evidence="20">
        <text>Ca(2+)(in) + ATP + H2O = Ca(2+)(out) + ADP + phosphate + H(+)</text>
        <dbReference type="Rhea" id="RHEA:18105"/>
        <dbReference type="ChEBI" id="CHEBI:15377"/>
        <dbReference type="ChEBI" id="CHEBI:15378"/>
        <dbReference type="ChEBI" id="CHEBI:29108"/>
        <dbReference type="ChEBI" id="CHEBI:30616"/>
        <dbReference type="ChEBI" id="CHEBI:43474"/>
        <dbReference type="ChEBI" id="CHEBI:456216"/>
        <dbReference type="EC" id="7.2.2.10"/>
    </reaction>
</comment>
<evidence type="ECO:0000256" key="18">
    <source>
        <dbReference type="ARBA" id="ARBA00023065"/>
    </source>
</evidence>
<dbReference type="SUPFAM" id="SSF81660">
    <property type="entry name" value="Metal cation-transporting ATPase, ATP-binding domain N"/>
    <property type="match status" value="1"/>
</dbReference>
<keyword evidence="10" id="KW-0187">Copper transport</keyword>
<evidence type="ECO:0000256" key="13">
    <source>
        <dbReference type="ARBA" id="ARBA00022842"/>
    </source>
</evidence>
<keyword evidence="4" id="KW-1003">Cell membrane</keyword>
<evidence type="ECO:0000256" key="9">
    <source>
        <dbReference type="ARBA" id="ARBA00022741"/>
    </source>
</evidence>
<dbReference type="Pfam" id="PF00689">
    <property type="entry name" value="Cation_ATPase_C"/>
    <property type="match status" value="1"/>
</dbReference>
<dbReference type="EC" id="7.2.2.10" evidence="20"/>
<dbReference type="Pfam" id="PF00122">
    <property type="entry name" value="E1-E2_ATPase"/>
    <property type="match status" value="1"/>
</dbReference>
<keyword evidence="11 20" id="KW-0106">Calcium</keyword>
<feature type="compositionally biased region" description="Basic and acidic residues" evidence="21">
    <location>
        <begin position="296"/>
        <end position="308"/>
    </location>
</feature>
<dbReference type="GO" id="GO:0098839">
    <property type="term" value="C:postsynaptic density membrane"/>
    <property type="evidence" value="ECO:0007669"/>
    <property type="project" value="TreeGrafter"/>
</dbReference>
<reference evidence="23 24" key="1">
    <citation type="submission" date="2009-06" db="EMBL/GenBank/DDBJ databases">
        <title>The Genome Sequence of Loxodonta africana (African elephant).</title>
        <authorList>
            <person name="Di Palma F."/>
            <person name="Heiman D."/>
            <person name="Young S."/>
            <person name="Johnson J."/>
            <person name="Lander E.S."/>
            <person name="Lindblad-Toh K."/>
        </authorList>
    </citation>
    <scope>NUCLEOTIDE SEQUENCE [LARGE SCALE GENOMIC DNA]</scope>
    <source>
        <strain evidence="23 24">Isolate ISIS603380</strain>
    </source>
</reference>
<feature type="compositionally biased region" description="Low complexity" evidence="21">
    <location>
        <begin position="314"/>
        <end position="329"/>
    </location>
</feature>
<dbReference type="GO" id="GO:0016887">
    <property type="term" value="F:ATP hydrolysis activity"/>
    <property type="evidence" value="ECO:0007669"/>
    <property type="project" value="InterPro"/>
</dbReference>
<feature type="region of interest" description="Disordered" evidence="21">
    <location>
        <begin position="296"/>
        <end position="375"/>
    </location>
</feature>
<dbReference type="PRINTS" id="PR00121">
    <property type="entry name" value="NAKATPASE"/>
</dbReference>
<evidence type="ECO:0000256" key="20">
    <source>
        <dbReference type="RuleBase" id="RU361146"/>
    </source>
</evidence>
<evidence type="ECO:0000256" key="4">
    <source>
        <dbReference type="ARBA" id="ARBA00022475"/>
    </source>
</evidence>
<dbReference type="InterPro" id="IPR018303">
    <property type="entry name" value="ATPase_P-typ_P_site"/>
</dbReference>
<dbReference type="Gene3D" id="2.70.150.10">
    <property type="entry name" value="Calcium-transporting ATPase, cytoplasmic transduction domain A"/>
    <property type="match status" value="1"/>
</dbReference>
<evidence type="ECO:0000256" key="11">
    <source>
        <dbReference type="ARBA" id="ARBA00022837"/>
    </source>
</evidence>
<evidence type="ECO:0000259" key="22">
    <source>
        <dbReference type="SMART" id="SM00831"/>
    </source>
</evidence>
<evidence type="ECO:0000313" key="24">
    <source>
        <dbReference type="Proteomes" id="UP000007646"/>
    </source>
</evidence>
<name>G3TDJ0_LOXAF</name>
<evidence type="ECO:0000256" key="19">
    <source>
        <dbReference type="ARBA" id="ARBA00023136"/>
    </source>
</evidence>
<evidence type="ECO:0000256" key="16">
    <source>
        <dbReference type="ARBA" id="ARBA00022989"/>
    </source>
</evidence>
<dbReference type="Pfam" id="PF13246">
    <property type="entry name" value="Cation_ATPase"/>
    <property type="match status" value="1"/>
</dbReference>
<dbReference type="SUPFAM" id="SSF81653">
    <property type="entry name" value="Calcium ATPase, transduction domain A"/>
    <property type="match status" value="1"/>
</dbReference>
<dbReference type="SUPFAM" id="SSF81665">
    <property type="entry name" value="Calcium ATPase, transmembrane domain M"/>
    <property type="match status" value="1"/>
</dbReference>
<dbReference type="SUPFAM" id="SSF56784">
    <property type="entry name" value="HAD-like"/>
    <property type="match status" value="1"/>
</dbReference>
<dbReference type="InterPro" id="IPR008250">
    <property type="entry name" value="ATPase_P-typ_transduc_dom_A_sf"/>
</dbReference>
<dbReference type="FunFam" id="3.40.50.1000:FF:000144">
    <property type="entry name" value="copper-transporting ATPase 1 isoform X2"/>
    <property type="match status" value="1"/>
</dbReference>
<feature type="region of interest" description="Disordered" evidence="21">
    <location>
        <begin position="1"/>
        <end position="24"/>
    </location>
</feature>
<comment type="subcellular location">
    <subcellularLocation>
        <location evidence="1">Cell membrane</location>
        <topology evidence="1">Multi-pass membrane protein</topology>
    </subcellularLocation>
    <subcellularLocation>
        <location evidence="20">Membrane</location>
        <topology evidence="20">Multi-pass membrane protein</topology>
    </subcellularLocation>
</comment>
<dbReference type="GO" id="GO:0005516">
    <property type="term" value="F:calmodulin binding"/>
    <property type="evidence" value="ECO:0007669"/>
    <property type="project" value="UniProtKB-KW"/>
</dbReference>
<evidence type="ECO:0000256" key="21">
    <source>
        <dbReference type="SAM" id="MobiDB-lite"/>
    </source>
</evidence>
<feature type="transmembrane region" description="Helical" evidence="20">
    <location>
        <begin position="443"/>
        <end position="469"/>
    </location>
</feature>
<reference evidence="23" key="2">
    <citation type="submission" date="2025-08" db="UniProtKB">
        <authorList>
            <consortium name="Ensembl"/>
        </authorList>
    </citation>
    <scope>IDENTIFICATION</scope>
    <source>
        <strain evidence="23">Isolate ISIS603380</strain>
    </source>
</reference>
<evidence type="ECO:0000256" key="10">
    <source>
        <dbReference type="ARBA" id="ARBA00022796"/>
    </source>
</evidence>
<feature type="compositionally biased region" description="Low complexity" evidence="21">
    <location>
        <begin position="1219"/>
        <end position="1233"/>
    </location>
</feature>
<dbReference type="GO" id="GO:0098978">
    <property type="term" value="C:glutamatergic synapse"/>
    <property type="evidence" value="ECO:0007669"/>
    <property type="project" value="UniProtKB-ARBA"/>
</dbReference>
<evidence type="ECO:0000256" key="5">
    <source>
        <dbReference type="ARBA" id="ARBA00022553"/>
    </source>
</evidence>
<feature type="domain" description="Cation-transporting P-type ATPase N-terminal" evidence="22">
    <location>
        <begin position="47"/>
        <end position="123"/>
    </location>
</feature>
<dbReference type="AlphaFoldDB" id="G3TDJ0"/>
<dbReference type="GeneTree" id="ENSGT00940000161461"/>
<comment type="caution">
    <text evidence="20">Lacks conserved residue(s) required for the propagation of feature annotation.</text>
</comment>
<dbReference type="PRINTS" id="PR00119">
    <property type="entry name" value="CATATPASE"/>
</dbReference>
<reference evidence="23" key="3">
    <citation type="submission" date="2025-09" db="UniProtKB">
        <authorList>
            <consortium name="Ensembl"/>
        </authorList>
    </citation>
    <scope>IDENTIFICATION</scope>
    <source>
        <strain evidence="23">Isolate ISIS603380</strain>
    </source>
</reference>
<organism evidence="23 24">
    <name type="scientific">Loxodonta africana</name>
    <name type="common">African elephant</name>
    <dbReference type="NCBI Taxonomy" id="9785"/>
    <lineage>
        <taxon>Eukaryota</taxon>
        <taxon>Metazoa</taxon>
        <taxon>Chordata</taxon>
        <taxon>Craniata</taxon>
        <taxon>Vertebrata</taxon>
        <taxon>Euteleostomi</taxon>
        <taxon>Mammalia</taxon>
        <taxon>Eutheria</taxon>
        <taxon>Afrotheria</taxon>
        <taxon>Proboscidea</taxon>
        <taxon>Elephantidae</taxon>
        <taxon>Loxodonta</taxon>
    </lineage>
</organism>
<dbReference type="Proteomes" id="UP000007646">
    <property type="component" value="Unassembled WGS sequence"/>
</dbReference>
<comment type="function">
    <text evidence="20">Catalyzes the hydrolysis of ATP coupled with the transport of calcium.</text>
</comment>
<evidence type="ECO:0000256" key="2">
    <source>
        <dbReference type="ARBA" id="ARBA00006124"/>
    </source>
</evidence>
<evidence type="ECO:0000256" key="15">
    <source>
        <dbReference type="ARBA" id="ARBA00022967"/>
    </source>
</evidence>
<dbReference type="InterPro" id="IPR006408">
    <property type="entry name" value="P-type_ATPase_IIB"/>
</dbReference>
<dbReference type="InterPro" id="IPR036412">
    <property type="entry name" value="HAD-like_sf"/>
</dbReference>
<keyword evidence="16 20" id="KW-1133">Transmembrane helix</keyword>
<feature type="compositionally biased region" description="Low complexity" evidence="21">
    <location>
        <begin position="1195"/>
        <end position="1210"/>
    </location>
</feature>
<evidence type="ECO:0000256" key="12">
    <source>
        <dbReference type="ARBA" id="ARBA00022840"/>
    </source>
</evidence>
<dbReference type="FunFam" id="1.20.1110.10:FF:000008">
    <property type="entry name" value="Calcium-transporting ATPase"/>
    <property type="match status" value="1"/>
</dbReference>
<feature type="compositionally biased region" description="Polar residues" evidence="21">
    <location>
        <begin position="1"/>
        <end position="13"/>
    </location>
</feature>
<keyword evidence="15" id="KW-1278">Translocase</keyword>
<feature type="transmembrane region" description="Helical" evidence="20">
    <location>
        <begin position="151"/>
        <end position="170"/>
    </location>
</feature>
<keyword evidence="8" id="KW-0479">Metal-binding</keyword>
<keyword evidence="5" id="KW-0597">Phosphoprotein</keyword>
<dbReference type="PANTHER" id="PTHR24093:SF377">
    <property type="entry name" value="PLASMA MEMBRANE CALCIUM-TRANSPORTING ATPASE 2"/>
    <property type="match status" value="1"/>
</dbReference>
<evidence type="ECO:0000256" key="6">
    <source>
        <dbReference type="ARBA" id="ARBA00022568"/>
    </source>
</evidence>
<keyword evidence="9 20" id="KW-0547">Nucleotide-binding</keyword>
<keyword evidence="12 20" id="KW-0067">ATP-binding</keyword>
<dbReference type="GO" id="GO:0005388">
    <property type="term" value="F:P-type calcium transporter activity"/>
    <property type="evidence" value="ECO:0007669"/>
    <property type="project" value="UniProtKB-EC"/>
</dbReference>
<dbReference type="FunFam" id="3.40.1110.10:FF:000032">
    <property type="entry name" value="Calcium-transporting ATPase"/>
    <property type="match status" value="1"/>
</dbReference>
<dbReference type="FunFam" id="1.20.1110.10:FF:000002">
    <property type="entry name" value="Calcium-transporting ATPase"/>
    <property type="match status" value="1"/>
</dbReference>
<dbReference type="InterPro" id="IPR059000">
    <property type="entry name" value="ATPase_P-type_domA"/>
</dbReference>
<dbReference type="InterPro" id="IPR022141">
    <property type="entry name" value="ATP_Ca_trans_C"/>
</dbReference>
<evidence type="ECO:0000313" key="23">
    <source>
        <dbReference type="Ensembl" id="ENSLAFP00000012235.3"/>
    </source>
</evidence>
<dbReference type="Gene3D" id="1.20.1110.10">
    <property type="entry name" value="Calcium-transporting ATPase, transmembrane domain"/>
    <property type="match status" value="3"/>
</dbReference>
<comment type="similarity">
    <text evidence="2 20">Belongs to the cation transport ATPase (P-type) (TC 3.A.3) family. Type IIB subfamily.</text>
</comment>
<dbReference type="Ensembl" id="ENSLAFT00000014607.3">
    <property type="protein sequence ID" value="ENSLAFP00000012235.3"/>
    <property type="gene ID" value="ENSLAFG00000014604.3"/>
</dbReference>
<evidence type="ECO:0000256" key="14">
    <source>
        <dbReference type="ARBA" id="ARBA00022860"/>
    </source>
</evidence>
<dbReference type="PANTHER" id="PTHR24093">
    <property type="entry name" value="CATION TRANSPORTING ATPASE"/>
    <property type="match status" value="1"/>
</dbReference>
<evidence type="ECO:0000256" key="17">
    <source>
        <dbReference type="ARBA" id="ARBA00023008"/>
    </source>
</evidence>
<dbReference type="GO" id="GO:0046872">
    <property type="term" value="F:metal ion binding"/>
    <property type="evidence" value="ECO:0007669"/>
    <property type="project" value="UniProtKB-KW"/>
</dbReference>
<feature type="transmembrane region" description="Helical" evidence="20">
    <location>
        <begin position="954"/>
        <end position="972"/>
    </location>
</feature>
<dbReference type="FunFam" id="2.70.150.10:FF:000001">
    <property type="entry name" value="Calcium-transporting ATPase"/>
    <property type="match status" value="1"/>
</dbReference>
<feature type="transmembrane region" description="Helical" evidence="20">
    <location>
        <begin position="402"/>
        <end position="423"/>
    </location>
</feature>
<evidence type="ECO:0000256" key="3">
    <source>
        <dbReference type="ARBA" id="ARBA00022448"/>
    </source>
</evidence>
<keyword evidence="3 20" id="KW-0813">Transport</keyword>
<dbReference type="GO" id="GO:0006825">
    <property type="term" value="P:copper ion transport"/>
    <property type="evidence" value="ECO:0007669"/>
    <property type="project" value="UniProtKB-KW"/>
</dbReference>
<sequence length="1242" mass="137004">MGDMTNSDFYSKNQRNESSHGGEFGCTMEELRSLMELRGTEAVVKIKETYGDTEAICRRLKTSPVEGLPGTTPDLEKRKQIFGQNFIPPKKPKTFLQLVWEALQDVTLIILEIAAIISLGLSFYHPPGESNEACATAQGGAEDEGEAEAGWIEGAAILLSVICVVLVTAFNDWSKEKQFRGLQSRIEQEQKFTVIRANQVVQIPVAEIVVGDIAQVKYGDLLPADGLFIQGNDLKIDESSLTGESDQVRKSVDKDPMLLSGTHVMEGSGRMLVTAVGVNSQTGIIFTLLGAGGEEEEKKDKKGVKKGDGLQLPAADGAAGSNAADSANAGLVNGKMQDGNVDASQSKAKQQDGAAAMEMQPLKSAEGGDADDKKKANMHKKEKSVLQGKLTKLAVQIGKAGLVMSAITVIILVLYFTVDTFVVNKKPWLPECTPVYVQYFVKFFIIGVTVLVVAVPEGLPLAVTISLAYSVKKMMKDNNLVRHLDACETMGNATAICSDKTGTLTTNRMTVVQAYVGDVHYKEIPDPSSVNAKTMELLVNAIAINSAYTTKILPPEKEGALPRQVGNKTECGLLGFVLDLKQDYEPVRIQMPEEKLYKVYTFNSVRKSMSTVIKLPDESFRMYSKGASEIVLKKCCKILNGAGEPRVFRPRDRDEMVKKVIEPMACDGLRTICVAYRDFPNSPEPDWDNENDILNDLTCICVVGIEDPVRPEVPEAIRKCQRAGITVRMVTGDNINTARAIAIKCGIIHPGEDFLCLEGKEFNRRIRNEKGEIEQERIDKIWPKLRVLARSSPTDKHTLVKGIIDTHTEQRQVVAVRGSNPPKGVAIGKKISRFGLGIAGTDVAKEASDIILTDDNFSSIVKAVMWGRNVYDSISKFLQFQLTVNVVAVIVAFTGACITQDSPLKAVQMLWVNLIMDTFASLALATEPPTETLLLRKPYGRNKPLISRTMMKNILGHAVYQLTLIFTLLFVGEKMFQIDSGRNAPLHSPPSEHYTIIFNTFVMMQLFNEVNARKIHGERNVFDGIFRNPIFCTIVLGTFAIQIVIVQFGGKPFSCSPLQLDQWMWCIFIGLGELVWGQVIATIPTSRLKFLKEAGRLTQKEEIPEEELNEDVEEIDHAERELRRGQILWFRGLNRIQTQIRVVKAFRSSLYEGLEKPESRTSIHNFMAHPEFRIEDSQPHIPLIDDTDLEEDAALKQNSSPPSSLNKNNSAIDSGINLTTDTSKSATSSSPGSPIHSLETSL</sequence>
<dbReference type="GO" id="GO:0030165">
    <property type="term" value="F:PDZ domain binding"/>
    <property type="evidence" value="ECO:0007669"/>
    <property type="project" value="TreeGrafter"/>
</dbReference>
<dbReference type="Gene3D" id="3.40.1110.10">
    <property type="entry name" value="Calcium-transporting ATPase, cytoplasmic domain N"/>
    <property type="match status" value="1"/>
</dbReference>
<keyword evidence="14" id="KW-0112">Calmodulin-binding</keyword>
<keyword evidence="18 20" id="KW-0406">Ion transport</keyword>
<dbReference type="SMART" id="SM00831">
    <property type="entry name" value="Cation_ATPase_N"/>
    <property type="match status" value="1"/>
</dbReference>
<keyword evidence="19 20" id="KW-0472">Membrane</keyword>
<keyword evidence="24" id="KW-1185">Reference proteome</keyword>
<evidence type="ECO:0000256" key="8">
    <source>
        <dbReference type="ARBA" id="ARBA00022723"/>
    </source>
</evidence>
<accession>G3TDJ0</accession>
<feature type="transmembrane region" description="Helical" evidence="20">
    <location>
        <begin position="98"/>
        <end position="121"/>
    </location>
</feature>
<dbReference type="NCBIfam" id="TIGR01517">
    <property type="entry name" value="ATPase-IIB_Ca"/>
    <property type="match status" value="1"/>
</dbReference>
<keyword evidence="17" id="KW-0186">Copper</keyword>
<protein>
    <recommendedName>
        <fullName evidence="20">Calcium-transporting ATPase</fullName>
        <ecNumber evidence="20">7.2.2.10</ecNumber>
    </recommendedName>
</protein>